<dbReference type="PANTHER" id="PTHR46913:SF19">
    <property type="entry name" value="RING-TYPE E3 UBIQUITIN TRANSFERASE"/>
    <property type="match status" value="1"/>
</dbReference>
<dbReference type="InterPro" id="IPR044600">
    <property type="entry name" value="ATL1/ATL16-like"/>
</dbReference>
<evidence type="ECO:0000256" key="14">
    <source>
        <dbReference type="PROSITE-ProRule" id="PRU00175"/>
    </source>
</evidence>
<feature type="region of interest" description="Disordered" evidence="15">
    <location>
        <begin position="328"/>
        <end position="348"/>
    </location>
</feature>
<evidence type="ECO:0000256" key="5">
    <source>
        <dbReference type="ARBA" id="ARBA00022679"/>
    </source>
</evidence>
<keyword evidence="9" id="KW-0833">Ubl conjugation pathway</keyword>
<keyword evidence="7" id="KW-0479">Metal-binding</keyword>
<keyword evidence="8 14" id="KW-0863">Zinc-finger</keyword>
<comment type="caution">
    <text evidence="18">The sequence shown here is derived from an EMBL/GenBank/DDBJ whole genome shotgun (WGS) entry which is preliminary data.</text>
</comment>
<evidence type="ECO:0000259" key="17">
    <source>
        <dbReference type="PROSITE" id="PS50089"/>
    </source>
</evidence>
<sequence length="493" mass="55485">MGKEDGHRKRSTWDSGKGSLVCIGTARLNLFYAWPDKIKQCSDSGLESIQKPYCYVYYRMKENAETTFTALSFFNVFSACCSVFDLLIYLYFPSQFLPLITVSLMAMKHRKLFPIGTETNQTIDCPDFCDPACPYNCYPYSDYYLLPPPPPPPFLPREHHLSPYVIIIVALLASFFLVVSYYVIVAKSCSGWCGSRNNTEPQAQEDDTDEEFLEENRVDHPIWFITTIGLQQSIINSITVCKYKKGEGLIEGTECSVCLSEFQQDETLRLLPKCNHAFHISCIDTWLRSHTNCPLCRTHIINGPASTPSISVGQNHDNLNPTFSTQMENSDVDSGLGNNQESNEPCENRAGTEEIGEILQVGEERTLKDEVNSNDIGDLQVLCSSVDKHQAEDNDIKLLRRSSSMDSLRATTMCIDLNDHKNLVNQIDINEERKSNMVLKRDGGYSSVFKLTGTSSFSLCLHKGPVSMKRSFSCGGRFFSSRQNPSLKSILPL</sequence>
<dbReference type="PANTHER" id="PTHR46913">
    <property type="entry name" value="RING-H2 FINGER PROTEIN ATL16"/>
    <property type="match status" value="1"/>
</dbReference>
<comment type="similarity">
    <text evidence="13">Belongs to the RING-type zinc finger family. ATL subfamily.</text>
</comment>
<dbReference type="InterPro" id="IPR001841">
    <property type="entry name" value="Znf_RING"/>
</dbReference>
<feature type="domain" description="RING-type" evidence="17">
    <location>
        <begin position="255"/>
        <end position="297"/>
    </location>
</feature>
<name>A0A8X8D9Z5_POPTO</name>
<keyword evidence="19" id="KW-1185">Reference proteome</keyword>
<dbReference type="FunFam" id="3.30.40.10:FF:000233">
    <property type="entry name" value="RING-H2 finger protein ATL54"/>
    <property type="match status" value="1"/>
</dbReference>
<evidence type="ECO:0000256" key="3">
    <source>
        <dbReference type="ARBA" id="ARBA00004906"/>
    </source>
</evidence>
<dbReference type="GO" id="GO:0016020">
    <property type="term" value="C:membrane"/>
    <property type="evidence" value="ECO:0007669"/>
    <property type="project" value="UniProtKB-SubCell"/>
</dbReference>
<evidence type="ECO:0000256" key="13">
    <source>
        <dbReference type="ARBA" id="ARBA00024209"/>
    </source>
</evidence>
<organism evidence="18 19">
    <name type="scientific">Populus tomentosa</name>
    <name type="common">Chinese white poplar</name>
    <dbReference type="NCBI Taxonomy" id="118781"/>
    <lineage>
        <taxon>Eukaryota</taxon>
        <taxon>Viridiplantae</taxon>
        <taxon>Streptophyta</taxon>
        <taxon>Embryophyta</taxon>
        <taxon>Tracheophyta</taxon>
        <taxon>Spermatophyta</taxon>
        <taxon>Magnoliopsida</taxon>
        <taxon>eudicotyledons</taxon>
        <taxon>Gunneridae</taxon>
        <taxon>Pentapetalae</taxon>
        <taxon>rosids</taxon>
        <taxon>fabids</taxon>
        <taxon>Malpighiales</taxon>
        <taxon>Salicaceae</taxon>
        <taxon>Saliceae</taxon>
        <taxon>Populus</taxon>
    </lineage>
</organism>
<dbReference type="EC" id="2.3.2.27" evidence="4"/>
<evidence type="ECO:0000256" key="8">
    <source>
        <dbReference type="ARBA" id="ARBA00022771"/>
    </source>
</evidence>
<evidence type="ECO:0000256" key="15">
    <source>
        <dbReference type="SAM" id="MobiDB-lite"/>
    </source>
</evidence>
<dbReference type="OrthoDB" id="9984778at2759"/>
<evidence type="ECO:0000313" key="19">
    <source>
        <dbReference type="Proteomes" id="UP000886885"/>
    </source>
</evidence>
<dbReference type="CDD" id="cd16461">
    <property type="entry name" value="RING-H2_EL5-like"/>
    <property type="match status" value="1"/>
</dbReference>
<dbReference type="SMART" id="SM00184">
    <property type="entry name" value="RING"/>
    <property type="match status" value="1"/>
</dbReference>
<comment type="catalytic activity">
    <reaction evidence="1">
        <text>S-ubiquitinyl-[E2 ubiquitin-conjugating enzyme]-L-cysteine + [acceptor protein]-L-lysine = [E2 ubiquitin-conjugating enzyme]-L-cysteine + N(6)-ubiquitinyl-[acceptor protein]-L-lysine.</text>
        <dbReference type="EC" id="2.3.2.27"/>
    </reaction>
</comment>
<keyword evidence="12 16" id="KW-0472">Membrane</keyword>
<keyword evidence="5" id="KW-0808">Transferase</keyword>
<keyword evidence="10" id="KW-0862">Zinc</keyword>
<evidence type="ECO:0000256" key="4">
    <source>
        <dbReference type="ARBA" id="ARBA00012483"/>
    </source>
</evidence>
<dbReference type="AlphaFoldDB" id="A0A8X8D9Z5"/>
<proteinExistence type="inferred from homology"/>
<feature type="transmembrane region" description="Helical" evidence="16">
    <location>
        <begin position="68"/>
        <end position="92"/>
    </location>
</feature>
<evidence type="ECO:0000256" key="16">
    <source>
        <dbReference type="SAM" id="Phobius"/>
    </source>
</evidence>
<dbReference type="GO" id="GO:0008270">
    <property type="term" value="F:zinc ion binding"/>
    <property type="evidence" value="ECO:0007669"/>
    <property type="project" value="UniProtKB-KW"/>
</dbReference>
<evidence type="ECO:0000256" key="2">
    <source>
        <dbReference type="ARBA" id="ARBA00004167"/>
    </source>
</evidence>
<evidence type="ECO:0000256" key="7">
    <source>
        <dbReference type="ARBA" id="ARBA00022723"/>
    </source>
</evidence>
<dbReference type="GO" id="GO:0061630">
    <property type="term" value="F:ubiquitin protein ligase activity"/>
    <property type="evidence" value="ECO:0007669"/>
    <property type="project" value="UniProtKB-EC"/>
</dbReference>
<feature type="compositionally biased region" description="Polar residues" evidence="15">
    <location>
        <begin position="336"/>
        <end position="345"/>
    </location>
</feature>
<comment type="subcellular location">
    <subcellularLocation>
        <location evidence="2">Membrane</location>
        <topology evidence="2">Single-pass membrane protein</topology>
    </subcellularLocation>
</comment>
<dbReference type="PROSITE" id="PS50089">
    <property type="entry name" value="ZF_RING_2"/>
    <property type="match status" value="1"/>
</dbReference>
<evidence type="ECO:0000256" key="12">
    <source>
        <dbReference type="ARBA" id="ARBA00023136"/>
    </source>
</evidence>
<dbReference type="EMBL" id="JAAWWB010000004">
    <property type="protein sequence ID" value="KAG6784314.1"/>
    <property type="molecule type" value="Genomic_DNA"/>
</dbReference>
<keyword evidence="6 16" id="KW-0812">Transmembrane</keyword>
<evidence type="ECO:0000313" key="18">
    <source>
        <dbReference type="EMBL" id="KAG6784314.1"/>
    </source>
</evidence>
<dbReference type="GO" id="GO:0016567">
    <property type="term" value="P:protein ubiquitination"/>
    <property type="evidence" value="ECO:0007669"/>
    <property type="project" value="InterPro"/>
</dbReference>
<gene>
    <name evidence="18" type="ORF">POTOM_010005</name>
</gene>
<accession>A0A8X8D9Z5</accession>
<evidence type="ECO:0000256" key="6">
    <source>
        <dbReference type="ARBA" id="ARBA00022692"/>
    </source>
</evidence>
<reference evidence="18" key="1">
    <citation type="journal article" date="2020" name="bioRxiv">
        <title>Hybrid origin of Populus tomentosa Carr. identified through genome sequencing and phylogenomic analysis.</title>
        <authorList>
            <person name="An X."/>
            <person name="Gao K."/>
            <person name="Chen Z."/>
            <person name="Li J."/>
            <person name="Yang X."/>
            <person name="Yang X."/>
            <person name="Zhou J."/>
            <person name="Guo T."/>
            <person name="Zhao T."/>
            <person name="Huang S."/>
            <person name="Miao D."/>
            <person name="Khan W.U."/>
            <person name="Rao P."/>
            <person name="Ye M."/>
            <person name="Lei B."/>
            <person name="Liao W."/>
            <person name="Wang J."/>
            <person name="Ji L."/>
            <person name="Li Y."/>
            <person name="Guo B."/>
            <person name="Mustafa N.S."/>
            <person name="Li S."/>
            <person name="Yun Q."/>
            <person name="Keller S.R."/>
            <person name="Mao J."/>
            <person name="Zhang R."/>
            <person name="Strauss S.H."/>
        </authorList>
    </citation>
    <scope>NUCLEOTIDE SEQUENCE</scope>
    <source>
        <strain evidence="18">GM15</strain>
        <tissue evidence="18">Leaf</tissue>
    </source>
</reference>
<evidence type="ECO:0000256" key="11">
    <source>
        <dbReference type="ARBA" id="ARBA00022989"/>
    </source>
</evidence>
<evidence type="ECO:0000256" key="9">
    <source>
        <dbReference type="ARBA" id="ARBA00022786"/>
    </source>
</evidence>
<dbReference type="Pfam" id="PF13639">
    <property type="entry name" value="zf-RING_2"/>
    <property type="match status" value="1"/>
</dbReference>
<keyword evidence="11 16" id="KW-1133">Transmembrane helix</keyword>
<feature type="transmembrane region" description="Helical" evidence="16">
    <location>
        <begin position="161"/>
        <end position="184"/>
    </location>
</feature>
<dbReference type="Proteomes" id="UP000886885">
    <property type="component" value="Chromosome 2D"/>
</dbReference>
<protein>
    <recommendedName>
        <fullName evidence="4">RING-type E3 ubiquitin transferase</fullName>
        <ecNumber evidence="4">2.3.2.27</ecNumber>
    </recommendedName>
</protein>
<evidence type="ECO:0000256" key="10">
    <source>
        <dbReference type="ARBA" id="ARBA00022833"/>
    </source>
</evidence>
<comment type="pathway">
    <text evidence="3">Protein modification; protein ubiquitination.</text>
</comment>
<evidence type="ECO:0000256" key="1">
    <source>
        <dbReference type="ARBA" id="ARBA00000900"/>
    </source>
</evidence>